<sequence length="181" mass="20280">MSKESIRSYSEISTPTPIFRETPSKEGVAYKLQLRSPAKDCILRNRVSLKGALLRSIPFYGSFLGAKRIHSAWSAKDAPCTTRVYHYLVGGLELLGLGVVVLACKVLATALKFLFSKASSKIKQMKWREKARNLAAKDTVQSIKEFCSVDLTSCFTRCFRLRNRVVEEGASENQTVREIIV</sequence>
<evidence type="ECO:0000313" key="2">
    <source>
        <dbReference type="EMBL" id="AAP98157.1"/>
    </source>
</evidence>
<feature type="transmembrane region" description="Helical" evidence="1">
    <location>
        <begin position="94"/>
        <end position="115"/>
    </location>
</feature>
<keyword evidence="3" id="KW-1185">Reference proteome</keyword>
<protein>
    <submittedName>
        <fullName evidence="2">Uncharacterized protein</fullName>
    </submittedName>
</protein>
<keyword evidence="1" id="KW-1133">Transmembrane helix</keyword>
<evidence type="ECO:0000256" key="1">
    <source>
        <dbReference type="SAM" id="Phobius"/>
    </source>
</evidence>
<reference evidence="2" key="1">
    <citation type="submission" date="2002-05" db="EMBL/GenBank/DDBJ databases">
        <title>The genome sequence of Chlamydia pneumoniae TW183 and comparison with other Chlamydia strains based on whole genome sequence analysis.</title>
        <authorList>
            <person name="Geng M.M."/>
            <person name="Schuhmacher A."/>
            <person name="Muehldorfer I."/>
            <person name="Bensch K.W."/>
            <person name="Schaefer K.P."/>
            <person name="Schneider S."/>
            <person name="Pohl T."/>
            <person name="Essig A."/>
            <person name="Marre R."/>
            <person name="Melchers K."/>
        </authorList>
    </citation>
    <scope>NUCLEOTIDE SEQUENCE [LARGE SCALE GENOMIC DNA]</scope>
    <source>
        <strain evidence="2">TW-183</strain>
    </source>
</reference>
<keyword evidence="1" id="KW-0472">Membrane</keyword>
<dbReference type="EMBL" id="AE009440">
    <property type="protein sequence ID" value="AAP98157.1"/>
    <property type="molecule type" value="Genomic_DNA"/>
</dbReference>
<proteinExistence type="predicted"/>
<dbReference type="Proteomes" id="UP000000424">
    <property type="component" value="Chromosome"/>
</dbReference>
<keyword evidence="1" id="KW-0812">Transmembrane</keyword>
<gene>
    <name evidence="2" type="ordered locus">CpB0224</name>
</gene>
<accession>A0ABN3YPM0</accession>
<name>A0ABN3YPM0_CHLPN</name>
<evidence type="ECO:0000313" key="3">
    <source>
        <dbReference type="Proteomes" id="UP000000424"/>
    </source>
</evidence>
<organism evidence="2 3">
    <name type="scientific">Chlamydia pneumoniae</name>
    <name type="common">Chlamydophila pneumoniae</name>
    <dbReference type="NCBI Taxonomy" id="83558"/>
    <lineage>
        <taxon>Bacteria</taxon>
        <taxon>Pseudomonadati</taxon>
        <taxon>Chlamydiota</taxon>
        <taxon>Chlamydiia</taxon>
        <taxon>Chlamydiales</taxon>
        <taxon>Chlamydiaceae</taxon>
        <taxon>Chlamydia/Chlamydophila group</taxon>
        <taxon>Chlamydia</taxon>
    </lineage>
</organism>